<evidence type="ECO:0000313" key="2">
    <source>
        <dbReference type="Proteomes" id="UP000434209"/>
    </source>
</evidence>
<dbReference type="RefSeq" id="WP_158757432.1">
    <property type="nucleotide sequence ID" value="NZ_CP046909.1"/>
</dbReference>
<organism evidence="1 2">
    <name type="scientific">Paraburkholderia acidiphila</name>
    <dbReference type="NCBI Taxonomy" id="2571747"/>
    <lineage>
        <taxon>Bacteria</taxon>
        <taxon>Pseudomonadati</taxon>
        <taxon>Pseudomonadota</taxon>
        <taxon>Betaproteobacteria</taxon>
        <taxon>Burkholderiales</taxon>
        <taxon>Burkholderiaceae</taxon>
        <taxon>Paraburkholderia</taxon>
    </lineage>
</organism>
<dbReference type="GO" id="GO:0003677">
    <property type="term" value="F:DNA binding"/>
    <property type="evidence" value="ECO:0007669"/>
    <property type="project" value="InterPro"/>
</dbReference>
<dbReference type="OrthoDB" id="7859580at2"/>
<gene>
    <name evidence="1" type="ORF">FAZ97_04855</name>
</gene>
<dbReference type="KEGG" id="pacp:FAZ97_04855"/>
<accession>A0A7Z2G397</accession>
<protein>
    <submittedName>
        <fullName evidence="1">Transcriptional regulator</fullName>
    </submittedName>
</protein>
<dbReference type="InterPro" id="IPR010982">
    <property type="entry name" value="Lambda_DNA-bd_dom_sf"/>
</dbReference>
<dbReference type="Gene3D" id="1.10.260.40">
    <property type="entry name" value="lambda repressor-like DNA-binding domains"/>
    <property type="match status" value="1"/>
</dbReference>
<dbReference type="EMBL" id="CP046909">
    <property type="protein sequence ID" value="QGZ54299.1"/>
    <property type="molecule type" value="Genomic_DNA"/>
</dbReference>
<keyword evidence="2" id="KW-1185">Reference proteome</keyword>
<reference evidence="1 2" key="1">
    <citation type="submission" date="2019-12" db="EMBL/GenBank/DDBJ databases">
        <title>Paraburkholderia acidiphila 7Q-K02 sp. nov and Paraburkholderia acidisoli DHF22 sp. nov., two strains isolated from forest soil.</title>
        <authorList>
            <person name="Gao Z."/>
            <person name="Qiu L."/>
        </authorList>
    </citation>
    <scope>NUCLEOTIDE SEQUENCE [LARGE SCALE GENOMIC DNA]</scope>
    <source>
        <strain evidence="1 2">7Q-K02</strain>
    </source>
</reference>
<evidence type="ECO:0000313" key="1">
    <source>
        <dbReference type="EMBL" id="QGZ54299.1"/>
    </source>
</evidence>
<sequence>MISAFGEFVRDLRHKHSELLKDMAEKLTVTSAFLSAVEVGRKSIPADWCGKIAALYALPKAEATKLQKAIDESQRSVTIDLDGQSAARRGVAVALARRFNEMSDEELQQLRQNMFLLKPKGGK</sequence>
<dbReference type="Proteomes" id="UP000434209">
    <property type="component" value="Chromosome 1"/>
</dbReference>
<name>A0A7Z2G397_9BURK</name>
<dbReference type="AlphaFoldDB" id="A0A7Z2G397"/>
<proteinExistence type="predicted"/>
<dbReference type="SUPFAM" id="SSF47413">
    <property type="entry name" value="lambda repressor-like DNA-binding domains"/>
    <property type="match status" value="1"/>
</dbReference>